<protein>
    <submittedName>
        <fullName evidence="2">Uncharacterized protein</fullName>
    </submittedName>
</protein>
<name>A0A8S9ZSP7_9BILA</name>
<dbReference type="Proteomes" id="UP000605970">
    <property type="component" value="Unassembled WGS sequence"/>
</dbReference>
<dbReference type="OrthoDB" id="10479847at2759"/>
<organism evidence="2 3">
    <name type="scientific">Meloidogyne graminicola</name>
    <dbReference type="NCBI Taxonomy" id="189291"/>
    <lineage>
        <taxon>Eukaryota</taxon>
        <taxon>Metazoa</taxon>
        <taxon>Ecdysozoa</taxon>
        <taxon>Nematoda</taxon>
        <taxon>Chromadorea</taxon>
        <taxon>Rhabditida</taxon>
        <taxon>Tylenchina</taxon>
        <taxon>Tylenchomorpha</taxon>
        <taxon>Tylenchoidea</taxon>
        <taxon>Meloidogynidae</taxon>
        <taxon>Meloidogyninae</taxon>
        <taxon>Meloidogyne</taxon>
    </lineage>
</organism>
<feature type="signal peptide" evidence="1">
    <location>
        <begin position="1"/>
        <end position="19"/>
    </location>
</feature>
<comment type="caution">
    <text evidence="2">The sequence shown here is derived from an EMBL/GenBank/DDBJ whole genome shotgun (WGS) entry which is preliminary data.</text>
</comment>
<feature type="chain" id="PRO_5035742037" evidence="1">
    <location>
        <begin position="20"/>
        <end position="283"/>
    </location>
</feature>
<evidence type="ECO:0000313" key="2">
    <source>
        <dbReference type="EMBL" id="KAF7636278.1"/>
    </source>
</evidence>
<dbReference type="EMBL" id="JABEBT010000031">
    <property type="protein sequence ID" value="KAF7636278.1"/>
    <property type="molecule type" value="Genomic_DNA"/>
</dbReference>
<keyword evidence="3" id="KW-1185">Reference proteome</keyword>
<evidence type="ECO:0000256" key="1">
    <source>
        <dbReference type="SAM" id="SignalP"/>
    </source>
</evidence>
<evidence type="ECO:0000313" key="3">
    <source>
        <dbReference type="Proteomes" id="UP000605970"/>
    </source>
</evidence>
<dbReference type="AlphaFoldDB" id="A0A8S9ZSP7"/>
<sequence>MKFNILFIKIVLILNFNYCIFINEINNNDNNENNNLLNENNFETKLNKEKSSTFRLLNILSHPDHFIFPEQNSFYNKTELIYSIGEFTESTIDVKSLQEELKNCWVKLGGEEIKIINLNEGINKMIENIKLEFNEQKCTNLLILYGLGSNILEEMLETKTNIKTEFDQIFAYGLNDNFKKVIKVISGLNISKDISLNELIENQELLNKISSIGSKVNIKYLKLNENINFELMISNEENAEQMSGQLLNKLIDNILNEVNGKEGTLENVKTKNDDVMNKELQNN</sequence>
<proteinExistence type="predicted"/>
<keyword evidence="1" id="KW-0732">Signal</keyword>
<gene>
    <name evidence="2" type="ORF">Mgra_00004264</name>
</gene>
<accession>A0A8S9ZSP7</accession>
<reference evidence="2" key="1">
    <citation type="journal article" date="2020" name="Ecol. Evol.">
        <title>Genome structure and content of the rice root-knot nematode (Meloidogyne graminicola).</title>
        <authorList>
            <person name="Phan N.T."/>
            <person name="Danchin E.G.J."/>
            <person name="Klopp C."/>
            <person name="Perfus-Barbeoch L."/>
            <person name="Kozlowski D.K."/>
            <person name="Koutsovoulos G.D."/>
            <person name="Lopez-Roques C."/>
            <person name="Bouchez O."/>
            <person name="Zahm M."/>
            <person name="Besnard G."/>
            <person name="Bellafiore S."/>
        </authorList>
    </citation>
    <scope>NUCLEOTIDE SEQUENCE</scope>
    <source>
        <strain evidence="2">VN-18</strain>
    </source>
</reference>